<dbReference type="InterPro" id="IPR050484">
    <property type="entry name" value="Transf_Hexapept/Carb_Anhydrase"/>
</dbReference>
<dbReference type="Gene3D" id="2.160.10.10">
    <property type="entry name" value="Hexapeptide repeat proteins"/>
    <property type="match status" value="1"/>
</dbReference>
<protein>
    <submittedName>
        <fullName evidence="1">Gamma carbonic anhydrase family protein</fullName>
    </submittedName>
</protein>
<evidence type="ECO:0000313" key="1">
    <source>
        <dbReference type="EMBL" id="MFC0270475.1"/>
    </source>
</evidence>
<dbReference type="PANTHER" id="PTHR13061:SF29">
    <property type="entry name" value="GAMMA CARBONIC ANHYDRASE-LIKE 1, MITOCHONDRIAL-RELATED"/>
    <property type="match status" value="1"/>
</dbReference>
<proteinExistence type="predicted"/>
<evidence type="ECO:0000313" key="2">
    <source>
        <dbReference type="Proteomes" id="UP001589854"/>
    </source>
</evidence>
<dbReference type="Proteomes" id="UP001589854">
    <property type="component" value="Unassembled WGS sequence"/>
</dbReference>
<reference evidence="1 2" key="1">
    <citation type="submission" date="2024-09" db="EMBL/GenBank/DDBJ databases">
        <authorList>
            <person name="Sun Q."/>
            <person name="Mori K."/>
        </authorList>
    </citation>
    <scope>NUCLEOTIDE SEQUENCE [LARGE SCALE GENOMIC DNA]</scope>
    <source>
        <strain evidence="1 2">CCM 7228</strain>
    </source>
</reference>
<dbReference type="PANTHER" id="PTHR13061">
    <property type="entry name" value="DYNACTIN SUBUNIT P25"/>
    <property type="match status" value="1"/>
</dbReference>
<keyword evidence="2" id="KW-1185">Reference proteome</keyword>
<organism evidence="1 2">
    <name type="scientific">Metabacillus herbersteinensis</name>
    <dbReference type="NCBI Taxonomy" id="283816"/>
    <lineage>
        <taxon>Bacteria</taxon>
        <taxon>Bacillati</taxon>
        <taxon>Bacillota</taxon>
        <taxon>Bacilli</taxon>
        <taxon>Bacillales</taxon>
        <taxon>Bacillaceae</taxon>
        <taxon>Metabacillus</taxon>
    </lineage>
</organism>
<dbReference type="InterPro" id="IPR001451">
    <property type="entry name" value="Hexapep"/>
</dbReference>
<dbReference type="InterPro" id="IPR047324">
    <property type="entry name" value="LbH_gamma_CA-like"/>
</dbReference>
<accession>A0ABV6GAA9</accession>
<dbReference type="Pfam" id="PF00132">
    <property type="entry name" value="Hexapep"/>
    <property type="match status" value="1"/>
</dbReference>
<dbReference type="EMBL" id="JBHLVO010000002">
    <property type="protein sequence ID" value="MFC0270475.1"/>
    <property type="molecule type" value="Genomic_DNA"/>
</dbReference>
<dbReference type="SUPFAM" id="SSF51161">
    <property type="entry name" value="Trimeric LpxA-like enzymes"/>
    <property type="match status" value="1"/>
</dbReference>
<name>A0ABV6GAA9_9BACI</name>
<dbReference type="RefSeq" id="WP_378930490.1">
    <property type="nucleotide sequence ID" value="NZ_JBHLVO010000002.1"/>
</dbReference>
<dbReference type="InterPro" id="IPR011004">
    <property type="entry name" value="Trimer_LpxA-like_sf"/>
</dbReference>
<comment type="caution">
    <text evidence="1">The sequence shown here is derived from an EMBL/GenBank/DDBJ whole genome shotgun (WGS) entry which is preliminary data.</text>
</comment>
<gene>
    <name evidence="1" type="ORF">ACFFIX_03255</name>
</gene>
<dbReference type="CDD" id="cd04645">
    <property type="entry name" value="LbH_gamma_CA_like"/>
    <property type="match status" value="1"/>
</dbReference>
<sequence length="181" mass="19149">MQYRLNGKQPKVSPNTYIAPGAMLIGDVSISEQVTVWFNAVLRGDNESICVGKRSNVQDGVVVHADPGFPVVIGEDVTIGHNAIIHGCTIEDGALIGMGATILNGAVVKNGSLVAAGAIVTEGMVVEEGMVAAGVPAKRLKNLTDSQIKRLMRAATTYLQKGKDYRNLELVEGESNKHVNP</sequence>